<dbReference type="Proteomes" id="UP001258945">
    <property type="component" value="Unassembled WGS sequence"/>
</dbReference>
<dbReference type="Pfam" id="PF03401">
    <property type="entry name" value="TctC"/>
    <property type="match status" value="1"/>
</dbReference>
<dbReference type="SUPFAM" id="SSF53850">
    <property type="entry name" value="Periplasmic binding protein-like II"/>
    <property type="match status" value="1"/>
</dbReference>
<feature type="signal peptide" evidence="2">
    <location>
        <begin position="1"/>
        <end position="27"/>
    </location>
</feature>
<feature type="chain" id="PRO_5045253460" evidence="2">
    <location>
        <begin position="28"/>
        <end position="338"/>
    </location>
</feature>
<keyword evidence="2" id="KW-0732">Signal</keyword>
<organism evidence="3 4">
    <name type="scientific">Roseomonas gilardii</name>
    <dbReference type="NCBI Taxonomy" id="257708"/>
    <lineage>
        <taxon>Bacteria</taxon>
        <taxon>Pseudomonadati</taxon>
        <taxon>Pseudomonadota</taxon>
        <taxon>Alphaproteobacteria</taxon>
        <taxon>Acetobacterales</taxon>
        <taxon>Roseomonadaceae</taxon>
        <taxon>Roseomonas</taxon>
    </lineage>
</organism>
<dbReference type="InterPro" id="IPR006311">
    <property type="entry name" value="TAT_signal"/>
</dbReference>
<keyword evidence="4" id="KW-1185">Reference proteome</keyword>
<reference evidence="3 4" key="1">
    <citation type="journal article" date="2019" name="Microb. Pathog.">
        <title>Comparison of VITEK 2, MALDI-TOF MS, 16S rRNA gene sequencing, and whole-genome sequencing for identification of Roseomonas mucosa.</title>
        <authorList>
            <person name="Rudolph W.W."/>
            <person name="Gunzer F."/>
            <person name="Trauth M."/>
            <person name="Bunk B."/>
            <person name="Bigge R."/>
            <person name="Schrottner P."/>
        </authorList>
    </citation>
    <scope>NUCLEOTIDE SEQUENCE [LARGE SCALE GENOMIC DNA]</scope>
    <source>
        <strain evidence="3 4">DSM 103800</strain>
    </source>
</reference>
<comment type="caution">
    <text evidence="3">The sequence shown here is derived from an EMBL/GenBank/DDBJ whole genome shotgun (WGS) entry which is preliminary data.</text>
</comment>
<dbReference type="Gene3D" id="3.40.190.10">
    <property type="entry name" value="Periplasmic binding protein-like II"/>
    <property type="match status" value="1"/>
</dbReference>
<dbReference type="InterPro" id="IPR042100">
    <property type="entry name" value="Bug_dom1"/>
</dbReference>
<evidence type="ECO:0000256" key="1">
    <source>
        <dbReference type="ARBA" id="ARBA00006987"/>
    </source>
</evidence>
<dbReference type="PIRSF" id="PIRSF017082">
    <property type="entry name" value="YflP"/>
    <property type="match status" value="1"/>
</dbReference>
<evidence type="ECO:0000256" key="2">
    <source>
        <dbReference type="SAM" id="SignalP"/>
    </source>
</evidence>
<dbReference type="InterPro" id="IPR005064">
    <property type="entry name" value="BUG"/>
</dbReference>
<proteinExistence type="inferred from homology"/>
<dbReference type="CDD" id="cd07012">
    <property type="entry name" value="PBP2_Bug_TTT"/>
    <property type="match status" value="1"/>
</dbReference>
<dbReference type="RefSeq" id="WP_314279623.1">
    <property type="nucleotide sequence ID" value="NZ_JAVVDO010000001.1"/>
</dbReference>
<evidence type="ECO:0000313" key="3">
    <source>
        <dbReference type="EMBL" id="MDT8329701.1"/>
    </source>
</evidence>
<gene>
    <name evidence="3" type="ORF">RQ831_01470</name>
</gene>
<dbReference type="Gene3D" id="3.40.190.150">
    <property type="entry name" value="Bordetella uptake gene, domain 1"/>
    <property type="match status" value="1"/>
</dbReference>
<dbReference type="PANTHER" id="PTHR42928:SF5">
    <property type="entry name" value="BLR1237 PROTEIN"/>
    <property type="match status" value="1"/>
</dbReference>
<protein>
    <submittedName>
        <fullName evidence="3">Tripartite tricarboxylate transporter substrate binding protein</fullName>
    </submittedName>
</protein>
<evidence type="ECO:0000313" key="4">
    <source>
        <dbReference type="Proteomes" id="UP001258945"/>
    </source>
</evidence>
<name>A0ABU3M9Z6_9PROT</name>
<accession>A0ABU3M9Z6</accession>
<dbReference type="EMBL" id="JAVVDO010000001">
    <property type="protein sequence ID" value="MDT8329701.1"/>
    <property type="molecule type" value="Genomic_DNA"/>
</dbReference>
<sequence length="338" mass="34998">MSLVPRRRALRSALATISLAMIPLATALPPLASPAHAQAAWPDRPLRLILPYTPGGGTDSVARALGARLHTALGQAVVVENRPGAGGNLSTELVATAKPDGYTLLMGNQGPMTVNPTLFGKTLKVDPLAALDPVAMVAETQLVLVAGPGTKAADLASLLDEARAKKGELNYASPGNGSAGHLAMALLLQQAGMEAVHFPFKGAAPGLTDVAAGHMAVMISTLPSVLGLVQGGALRALAVTGDKRSPALPDVPAVSETLPGYRVTAWYGILVPHGTPEPVRARLEGAILGSLDAPDLVESLRKEGADPYPMPGDAFRRFMEGERARWAKVIEVARITAD</sequence>
<comment type="similarity">
    <text evidence="1">Belongs to the UPF0065 (bug) family.</text>
</comment>
<dbReference type="PANTHER" id="PTHR42928">
    <property type="entry name" value="TRICARBOXYLATE-BINDING PROTEIN"/>
    <property type="match status" value="1"/>
</dbReference>
<dbReference type="PROSITE" id="PS51318">
    <property type="entry name" value="TAT"/>
    <property type="match status" value="1"/>
</dbReference>